<dbReference type="GO" id="GO:0006825">
    <property type="term" value="P:copper ion transport"/>
    <property type="evidence" value="ECO:0007669"/>
    <property type="project" value="InterPro"/>
</dbReference>
<dbReference type="InterPro" id="IPR000428">
    <property type="entry name" value="Cu-bd"/>
</dbReference>
<evidence type="ECO:0000313" key="3">
    <source>
        <dbReference type="EMBL" id="MDT2583926.1"/>
    </source>
</evidence>
<dbReference type="PROSITE" id="PS50846">
    <property type="entry name" value="HMA_2"/>
    <property type="match status" value="1"/>
</dbReference>
<dbReference type="PRINTS" id="PR00944">
    <property type="entry name" value="CUEXPORT"/>
</dbReference>
<dbReference type="CDD" id="cd00371">
    <property type="entry name" value="HMA"/>
    <property type="match status" value="1"/>
</dbReference>
<dbReference type="InterPro" id="IPR006121">
    <property type="entry name" value="HMA_dom"/>
</dbReference>
<comment type="caution">
    <text evidence="3">The sequence shown here is derived from an EMBL/GenBank/DDBJ whole genome shotgun (WGS) entry which is preliminary data.</text>
</comment>
<feature type="domain" description="HMA" evidence="2">
    <location>
        <begin position="28"/>
        <end position="93"/>
    </location>
</feature>
<dbReference type="PROSITE" id="PS01047">
    <property type="entry name" value="HMA_1"/>
    <property type="match status" value="1"/>
</dbReference>
<accession>A0AAJ2IUM4</accession>
<keyword evidence="1" id="KW-0479">Metal-binding</keyword>
<gene>
    <name evidence="3" type="ORF">P7D17_07335</name>
</gene>
<organism evidence="3 4">
    <name type="scientific">Lactococcus petauri</name>
    <dbReference type="NCBI Taxonomy" id="1940789"/>
    <lineage>
        <taxon>Bacteria</taxon>
        <taxon>Bacillati</taxon>
        <taxon>Bacillota</taxon>
        <taxon>Bacilli</taxon>
        <taxon>Lactobacillales</taxon>
        <taxon>Streptococcaceae</taxon>
        <taxon>Lactococcus</taxon>
    </lineage>
</organism>
<sequence>MQEKNSCCCQDTRFLKEEEHTGLDKNSIVKIYNVRGMSCNNCAHHVTRALEEVEGVYKAQVSLENGQVELRVDKSVDKVVLKRAVIDAGYELI</sequence>
<evidence type="ECO:0000313" key="4">
    <source>
        <dbReference type="Proteomes" id="UP001262817"/>
    </source>
</evidence>
<reference evidence="3" key="1">
    <citation type="submission" date="2023-03" db="EMBL/GenBank/DDBJ databases">
        <authorList>
            <person name="Shen W."/>
            <person name="Cai J."/>
        </authorList>
    </citation>
    <scope>NUCLEOTIDE SEQUENCE</scope>
    <source>
        <strain evidence="3">P86-2</strain>
    </source>
</reference>
<name>A0AAJ2IUM4_9LACT</name>
<dbReference type="InterPro" id="IPR036163">
    <property type="entry name" value="HMA_dom_sf"/>
</dbReference>
<protein>
    <submittedName>
        <fullName evidence="3">Heavy metal-associated domain-containing protein</fullName>
    </submittedName>
</protein>
<dbReference type="SUPFAM" id="SSF55008">
    <property type="entry name" value="HMA, heavy metal-associated domain"/>
    <property type="match status" value="1"/>
</dbReference>
<dbReference type="Gene3D" id="3.30.70.100">
    <property type="match status" value="1"/>
</dbReference>
<evidence type="ECO:0000259" key="2">
    <source>
        <dbReference type="PROSITE" id="PS50846"/>
    </source>
</evidence>
<dbReference type="Pfam" id="PF00403">
    <property type="entry name" value="HMA"/>
    <property type="match status" value="1"/>
</dbReference>
<dbReference type="GO" id="GO:0005507">
    <property type="term" value="F:copper ion binding"/>
    <property type="evidence" value="ECO:0007669"/>
    <property type="project" value="InterPro"/>
</dbReference>
<dbReference type="AlphaFoldDB" id="A0AAJ2IUM4"/>
<evidence type="ECO:0000256" key="1">
    <source>
        <dbReference type="ARBA" id="ARBA00022723"/>
    </source>
</evidence>
<dbReference type="RefSeq" id="WP_240265577.1">
    <property type="nucleotide sequence ID" value="NZ_JAKTCH010000002.1"/>
</dbReference>
<dbReference type="InterPro" id="IPR017969">
    <property type="entry name" value="Heavy-metal-associated_CS"/>
</dbReference>
<dbReference type="EMBL" id="JARPXR010000007">
    <property type="protein sequence ID" value="MDT2583926.1"/>
    <property type="molecule type" value="Genomic_DNA"/>
</dbReference>
<dbReference type="Proteomes" id="UP001262817">
    <property type="component" value="Unassembled WGS sequence"/>
</dbReference>
<proteinExistence type="predicted"/>